<dbReference type="PANTHER" id="PTHR33446">
    <property type="entry name" value="PROTEIN TONB-RELATED"/>
    <property type="match status" value="1"/>
</dbReference>
<evidence type="ECO:0000313" key="12">
    <source>
        <dbReference type="Proteomes" id="UP000582837"/>
    </source>
</evidence>
<comment type="similarity">
    <text evidence="2">Belongs to the TonB family.</text>
</comment>
<dbReference type="Gene3D" id="3.30.1150.10">
    <property type="match status" value="2"/>
</dbReference>
<dbReference type="Proteomes" id="UP000582837">
    <property type="component" value="Unassembled WGS sequence"/>
</dbReference>
<comment type="caution">
    <text evidence="11">The sequence shown here is derived from an EMBL/GenBank/DDBJ whole genome shotgun (WGS) entry which is preliminary data.</text>
</comment>
<dbReference type="AlphaFoldDB" id="A0A841H506"/>
<comment type="subcellular location">
    <subcellularLocation>
        <location evidence="1">Cell inner membrane</location>
        <topology evidence="1">Single-pass membrane protein</topology>
        <orientation evidence="1">Periplasmic side</orientation>
    </subcellularLocation>
</comment>
<evidence type="ECO:0000256" key="8">
    <source>
        <dbReference type="ARBA" id="ARBA00022989"/>
    </source>
</evidence>
<evidence type="ECO:0000256" key="5">
    <source>
        <dbReference type="ARBA" id="ARBA00022519"/>
    </source>
</evidence>
<evidence type="ECO:0000256" key="1">
    <source>
        <dbReference type="ARBA" id="ARBA00004383"/>
    </source>
</evidence>
<dbReference type="GO" id="GO:0015031">
    <property type="term" value="P:protein transport"/>
    <property type="evidence" value="ECO:0007669"/>
    <property type="project" value="UniProtKB-KW"/>
</dbReference>
<feature type="domain" description="TonB C-terminal" evidence="10">
    <location>
        <begin position="196"/>
        <end position="293"/>
    </location>
</feature>
<proteinExistence type="inferred from homology"/>
<organism evidence="11 12">
    <name type="scientific">Longimicrobium terrae</name>
    <dbReference type="NCBI Taxonomy" id="1639882"/>
    <lineage>
        <taxon>Bacteria</taxon>
        <taxon>Pseudomonadati</taxon>
        <taxon>Gemmatimonadota</taxon>
        <taxon>Longimicrobiia</taxon>
        <taxon>Longimicrobiales</taxon>
        <taxon>Longimicrobiaceae</taxon>
        <taxon>Longimicrobium</taxon>
    </lineage>
</organism>
<evidence type="ECO:0000256" key="6">
    <source>
        <dbReference type="ARBA" id="ARBA00022692"/>
    </source>
</evidence>
<evidence type="ECO:0000256" key="7">
    <source>
        <dbReference type="ARBA" id="ARBA00022927"/>
    </source>
</evidence>
<keyword evidence="9" id="KW-0472">Membrane</keyword>
<evidence type="ECO:0000259" key="10">
    <source>
        <dbReference type="PROSITE" id="PS52015"/>
    </source>
</evidence>
<dbReference type="InterPro" id="IPR006260">
    <property type="entry name" value="TonB/TolA_C"/>
</dbReference>
<dbReference type="EMBL" id="JACHIA010000020">
    <property type="protein sequence ID" value="MBB6073053.1"/>
    <property type="molecule type" value="Genomic_DNA"/>
</dbReference>
<keyword evidence="12" id="KW-1185">Reference proteome</keyword>
<evidence type="ECO:0000256" key="3">
    <source>
        <dbReference type="ARBA" id="ARBA00022448"/>
    </source>
</evidence>
<dbReference type="PROSITE" id="PS52015">
    <property type="entry name" value="TONB_CTD"/>
    <property type="match status" value="2"/>
</dbReference>
<dbReference type="RefSeq" id="WP_170040164.1">
    <property type="nucleotide sequence ID" value="NZ_JABDTL010000002.1"/>
</dbReference>
<keyword evidence="3" id="KW-0813">Transport</keyword>
<reference evidence="11 12" key="1">
    <citation type="submission" date="2020-08" db="EMBL/GenBank/DDBJ databases">
        <title>Genomic Encyclopedia of Type Strains, Phase IV (KMG-IV): sequencing the most valuable type-strain genomes for metagenomic binning, comparative biology and taxonomic classification.</title>
        <authorList>
            <person name="Goeker M."/>
        </authorList>
    </citation>
    <scope>NUCLEOTIDE SEQUENCE [LARGE SCALE GENOMIC DNA]</scope>
    <source>
        <strain evidence="11 12">DSM 29007</strain>
    </source>
</reference>
<dbReference type="GO" id="GO:0055085">
    <property type="term" value="P:transmembrane transport"/>
    <property type="evidence" value="ECO:0007669"/>
    <property type="project" value="InterPro"/>
</dbReference>
<dbReference type="SUPFAM" id="SSF74653">
    <property type="entry name" value="TolA/TonB C-terminal domain"/>
    <property type="match status" value="2"/>
</dbReference>
<feature type="domain" description="TonB C-terminal" evidence="10">
    <location>
        <begin position="292"/>
        <end position="383"/>
    </location>
</feature>
<accession>A0A841H506</accession>
<gene>
    <name evidence="11" type="ORF">HNQ61_004719</name>
</gene>
<sequence>MLVPVCLCAMPAAAQQEERIGNVDVYLEAGASPARDISHALLKPDAFGRAGTLAWACGGDPAGLAAGLHLAGDSSKTPPRVVWRFDAGAPDTTVLETRDGVDVALVGADKAGRIILRARAAERLAVQVLADLPGRPAAGYTYTLAGLDSALNRMGCTGKAMPSARNAGLRTMDRLMEAGDTVAAGAPPLGVEVFPSLRTRADFVRQLERNYPPLLRDAGVSGEVWMRFRVLENGRVDTTDVHVVRASHDEFVIPALRSLQALTFYPARINSRPVKVWIELPVQFAVDNSPAYPTNWQDLTQYIRRNYPRELRREGARGVVTLRYRVLPDGQVDAASIQVVSSADPRLNDIAIQGVQVLRYRPRAVEGPEGSDWVSMPILFPPP</sequence>
<keyword evidence="6" id="KW-0812">Transmembrane</keyword>
<evidence type="ECO:0000313" key="11">
    <source>
        <dbReference type="EMBL" id="MBB6073053.1"/>
    </source>
</evidence>
<keyword evidence="8" id="KW-1133">Transmembrane helix</keyword>
<dbReference type="Pfam" id="PF03544">
    <property type="entry name" value="TonB_C"/>
    <property type="match status" value="2"/>
</dbReference>
<evidence type="ECO:0000256" key="9">
    <source>
        <dbReference type="ARBA" id="ARBA00023136"/>
    </source>
</evidence>
<protein>
    <submittedName>
        <fullName evidence="11">TonB family protein</fullName>
    </submittedName>
</protein>
<dbReference type="GO" id="GO:0031992">
    <property type="term" value="F:energy transducer activity"/>
    <property type="evidence" value="ECO:0007669"/>
    <property type="project" value="TreeGrafter"/>
</dbReference>
<keyword evidence="4" id="KW-1003">Cell membrane</keyword>
<dbReference type="PANTHER" id="PTHR33446:SF2">
    <property type="entry name" value="PROTEIN TONB"/>
    <property type="match status" value="1"/>
</dbReference>
<name>A0A841H506_9BACT</name>
<dbReference type="GO" id="GO:0098797">
    <property type="term" value="C:plasma membrane protein complex"/>
    <property type="evidence" value="ECO:0007669"/>
    <property type="project" value="TreeGrafter"/>
</dbReference>
<evidence type="ECO:0000256" key="4">
    <source>
        <dbReference type="ARBA" id="ARBA00022475"/>
    </source>
</evidence>
<keyword evidence="5" id="KW-0997">Cell inner membrane</keyword>
<dbReference type="InterPro" id="IPR051045">
    <property type="entry name" value="TonB-dependent_transducer"/>
</dbReference>
<evidence type="ECO:0000256" key="2">
    <source>
        <dbReference type="ARBA" id="ARBA00006555"/>
    </source>
</evidence>
<dbReference type="InterPro" id="IPR037682">
    <property type="entry name" value="TonB_C"/>
</dbReference>
<keyword evidence="7" id="KW-0653">Protein transport</keyword>
<dbReference type="NCBIfam" id="TIGR01352">
    <property type="entry name" value="tonB_Cterm"/>
    <property type="match status" value="1"/>
</dbReference>